<proteinExistence type="predicted"/>
<dbReference type="AlphaFoldDB" id="A0A8T1VAZ1"/>
<evidence type="ECO:0000256" key="1">
    <source>
        <dbReference type="SAM" id="MobiDB-lite"/>
    </source>
</evidence>
<sequence length="200" mass="21356">MTGKGEGGLYLTNAMINRGVPYTSSTPSAPSSRATAAFTDSEPQAAVNTNIVDVTEEGDPWTASSARRVSDLPPLRSSKPAAAKPVGEEGLPGIHKSKKKATKRRRRRFPVLRQQSRRARRRVHLRPPRAKKAVVPTLTVLSAVKAPRTMAKGSRGQDFDLSEFLEFFQPGAAVPASSLVPEASPAQTETSTLAADAANV</sequence>
<feature type="region of interest" description="Disordered" evidence="1">
    <location>
        <begin position="57"/>
        <end position="129"/>
    </location>
</feature>
<feature type="region of interest" description="Disordered" evidence="1">
    <location>
        <begin position="22"/>
        <end position="42"/>
    </location>
</feature>
<accession>A0A8T1VAZ1</accession>
<dbReference type="Proteomes" id="UP000693981">
    <property type="component" value="Unassembled WGS sequence"/>
</dbReference>
<protein>
    <submittedName>
        <fullName evidence="2">Uncharacterized protein</fullName>
    </submittedName>
</protein>
<gene>
    <name evidence="2" type="ORF">PHYBOEH_000341</name>
</gene>
<comment type="caution">
    <text evidence="2">The sequence shown here is derived from an EMBL/GenBank/DDBJ whole genome shotgun (WGS) entry which is preliminary data.</text>
</comment>
<feature type="region of interest" description="Disordered" evidence="1">
    <location>
        <begin position="180"/>
        <end position="200"/>
    </location>
</feature>
<feature type="compositionally biased region" description="Low complexity" evidence="1">
    <location>
        <begin position="23"/>
        <end position="39"/>
    </location>
</feature>
<name>A0A8T1VAZ1_9STRA</name>
<dbReference type="OrthoDB" id="128834at2759"/>
<feature type="compositionally biased region" description="Basic residues" evidence="1">
    <location>
        <begin position="95"/>
        <end position="129"/>
    </location>
</feature>
<reference evidence="2" key="1">
    <citation type="submission" date="2021-02" db="EMBL/GenBank/DDBJ databases">
        <authorList>
            <person name="Palmer J.M."/>
        </authorList>
    </citation>
    <scope>NUCLEOTIDE SEQUENCE</scope>
    <source>
        <strain evidence="2">SCRP23</strain>
    </source>
</reference>
<dbReference type="EMBL" id="JAGDFL010001036">
    <property type="protein sequence ID" value="KAG7378487.1"/>
    <property type="molecule type" value="Genomic_DNA"/>
</dbReference>
<organism evidence="2 3">
    <name type="scientific">Phytophthora boehmeriae</name>
    <dbReference type="NCBI Taxonomy" id="109152"/>
    <lineage>
        <taxon>Eukaryota</taxon>
        <taxon>Sar</taxon>
        <taxon>Stramenopiles</taxon>
        <taxon>Oomycota</taxon>
        <taxon>Peronosporomycetes</taxon>
        <taxon>Peronosporales</taxon>
        <taxon>Peronosporaceae</taxon>
        <taxon>Phytophthora</taxon>
    </lineage>
</organism>
<evidence type="ECO:0000313" key="2">
    <source>
        <dbReference type="EMBL" id="KAG7378487.1"/>
    </source>
</evidence>
<keyword evidence="3" id="KW-1185">Reference proteome</keyword>
<evidence type="ECO:0000313" key="3">
    <source>
        <dbReference type="Proteomes" id="UP000693981"/>
    </source>
</evidence>